<evidence type="ECO:0000313" key="2">
    <source>
        <dbReference type="Proteomes" id="UP000310066"/>
    </source>
</evidence>
<proteinExistence type="predicted"/>
<dbReference type="EMBL" id="NAJP01000160">
    <property type="protein sequence ID" value="TKA25279.1"/>
    <property type="molecule type" value="Genomic_DNA"/>
</dbReference>
<organism evidence="1 2">
    <name type="scientific">Friedmanniomyces endolithicus</name>
    <dbReference type="NCBI Taxonomy" id="329885"/>
    <lineage>
        <taxon>Eukaryota</taxon>
        <taxon>Fungi</taxon>
        <taxon>Dikarya</taxon>
        <taxon>Ascomycota</taxon>
        <taxon>Pezizomycotina</taxon>
        <taxon>Dothideomycetes</taxon>
        <taxon>Dothideomycetidae</taxon>
        <taxon>Mycosphaerellales</taxon>
        <taxon>Teratosphaeriaceae</taxon>
        <taxon>Friedmanniomyces</taxon>
    </lineage>
</organism>
<accession>A0A4V5N3W5</accession>
<dbReference type="Proteomes" id="UP000310066">
    <property type="component" value="Unassembled WGS sequence"/>
</dbReference>
<gene>
    <name evidence="1" type="ORF">B0A54_17471</name>
</gene>
<reference evidence="1 2" key="1">
    <citation type="submission" date="2017-03" db="EMBL/GenBank/DDBJ databases">
        <title>Genomes of endolithic fungi from Antarctica.</title>
        <authorList>
            <person name="Coleine C."/>
            <person name="Masonjones S."/>
            <person name="Stajich J.E."/>
        </authorList>
    </citation>
    <scope>NUCLEOTIDE SEQUENCE [LARGE SCALE GENOMIC DNA]</scope>
    <source>
        <strain evidence="1 2">CCFEE 5311</strain>
    </source>
</reference>
<protein>
    <submittedName>
        <fullName evidence="1">Uncharacterized protein</fullName>
    </submittedName>
</protein>
<sequence>MALNSAIDFTELCRVAGAAIKAELDKEPRSEDTKGWQFFKPDAYTASREVKEEFEKIQPSCMWQPGVYWTKNFSAASRPSGTNFLVLQADTKEPGTIVFANQTEFPRGVYLAFKSG</sequence>
<name>A0A4V5N3W5_9PEZI</name>
<dbReference type="AlphaFoldDB" id="A0A4V5N3W5"/>
<comment type="caution">
    <text evidence="1">The sequence shown here is derived from an EMBL/GenBank/DDBJ whole genome shotgun (WGS) entry which is preliminary data.</text>
</comment>
<evidence type="ECO:0000313" key="1">
    <source>
        <dbReference type="EMBL" id="TKA25279.1"/>
    </source>
</evidence>